<dbReference type="GO" id="GO:0016740">
    <property type="term" value="F:transferase activity"/>
    <property type="evidence" value="ECO:0007669"/>
    <property type="project" value="UniProtKB-KW"/>
</dbReference>
<dbReference type="InterPro" id="IPR046923">
    <property type="entry name" value="CATRA-C"/>
</dbReference>
<organism evidence="4 5">
    <name type="scientific">Labedaea rhizosphaerae</name>
    <dbReference type="NCBI Taxonomy" id="598644"/>
    <lineage>
        <taxon>Bacteria</taxon>
        <taxon>Bacillati</taxon>
        <taxon>Actinomycetota</taxon>
        <taxon>Actinomycetes</taxon>
        <taxon>Pseudonocardiales</taxon>
        <taxon>Pseudonocardiaceae</taxon>
        <taxon>Labedaea</taxon>
    </lineage>
</organism>
<dbReference type="Pfam" id="PF20270">
    <property type="entry name" value="CATRA-C"/>
    <property type="match status" value="1"/>
</dbReference>
<dbReference type="InterPro" id="IPR046922">
    <property type="entry name" value="CATRA-N"/>
</dbReference>
<dbReference type="RefSeq" id="WP_166659524.1">
    <property type="nucleotide sequence ID" value="NZ_SNXZ01000012.1"/>
</dbReference>
<dbReference type="AlphaFoldDB" id="A0A4R6RRX8"/>
<dbReference type="Proteomes" id="UP000295444">
    <property type="component" value="Unassembled WGS sequence"/>
</dbReference>
<sequence length="752" mass="81556">MVESGTSLVRAQELVAHFYTVHDDQDTAIRAIWSRCGTELLADRAVPSTGLPVEMPGTVPTSSALIAARRTADGSVQAIARREHEIFNVSVLLKHRSGQSWADLDRTLDALLGDSPAPLLGGARLYLGLVTNGLPDGPEETVGLGRAIAQRLPEPQLTTGWWHQGLTTDVQLLVWETGDTSDDRETRRFAIITDPAHEPELSAWTWSRRGATDLPPFARYLMHVAKIRDQLRVRRQAPGTTELCQRVEDTVARFGDAGVPTAAHSALSRMITSLTVMAKTVRVSWDNAAAAIGIESSIETNSVITRDHTLATWLHQQLTDDAEYLIHFDEELLRGNAFRSSSQAVEPTPTATPQRQESPTQTVLVVADSWSGHVESIATLNRPLCEAMARVGADVYCLVPTSTGEERDQARNAGVKLVDALTVPGMSERESLLRKPPIPDDVVVDTIIGHGRVTGQIAQALARDHFPTATHVHVVHVAPDQVEWYQLDQESDAGQLAAERSKIEIALAVSADRVVPVGPRLDEWMQRELHVAGGKPPVCLDPGFDLGPTTARSALPGIPQILLLARPEDEPRKGIGIAARATGRAMHFCPAGTRWELVIRGSAPRHGAALRTDVLGWVGHPAVDVVVRDDSHDRAELKTDLRRASLVLMPSRTEGFGLVGFEAVRAGTPALISDQTGLATLMGKVLSAAITRRIVVPVTGSTSVDVEAWANRIAGSLLDLPATFETADLVRRTMAQDRTWAMAARTILDIRP</sequence>
<accession>A0A4R6RRX8</accession>
<dbReference type="NCBIfam" id="NF038357">
    <property type="entry name" value="BN6_48550_fam"/>
    <property type="match status" value="1"/>
</dbReference>
<dbReference type="Pfam" id="PF20269">
    <property type="entry name" value="CATRA-N"/>
    <property type="match status" value="1"/>
</dbReference>
<keyword evidence="5" id="KW-1185">Reference proteome</keyword>
<protein>
    <submittedName>
        <fullName evidence="4">Glycosyltransferase involved in cell wall biosynthesis</fullName>
    </submittedName>
</protein>
<evidence type="ECO:0000313" key="5">
    <source>
        <dbReference type="Proteomes" id="UP000295444"/>
    </source>
</evidence>
<evidence type="ECO:0000256" key="1">
    <source>
        <dbReference type="SAM" id="MobiDB-lite"/>
    </source>
</evidence>
<feature type="domain" description="CASPASE and TPR Repeat-Associated C-terminal" evidence="3">
    <location>
        <begin position="215"/>
        <end position="325"/>
    </location>
</feature>
<evidence type="ECO:0000259" key="2">
    <source>
        <dbReference type="Pfam" id="PF20269"/>
    </source>
</evidence>
<evidence type="ECO:0000313" key="4">
    <source>
        <dbReference type="EMBL" id="TDP89619.1"/>
    </source>
</evidence>
<feature type="region of interest" description="Disordered" evidence="1">
    <location>
        <begin position="339"/>
        <end position="360"/>
    </location>
</feature>
<dbReference type="EMBL" id="SNXZ01000012">
    <property type="protein sequence ID" value="TDP89619.1"/>
    <property type="molecule type" value="Genomic_DNA"/>
</dbReference>
<proteinExistence type="predicted"/>
<gene>
    <name evidence="4" type="ORF">EV186_11219</name>
</gene>
<reference evidence="4 5" key="1">
    <citation type="submission" date="2019-03" db="EMBL/GenBank/DDBJ databases">
        <title>Genomic Encyclopedia of Type Strains, Phase IV (KMG-IV): sequencing the most valuable type-strain genomes for metagenomic binning, comparative biology and taxonomic classification.</title>
        <authorList>
            <person name="Goeker M."/>
        </authorList>
    </citation>
    <scope>NUCLEOTIDE SEQUENCE [LARGE SCALE GENOMIC DNA]</scope>
    <source>
        <strain evidence="4 5">DSM 45361</strain>
    </source>
</reference>
<feature type="domain" description="CASPASE and TPR Repeat-Associated N-terminal" evidence="2">
    <location>
        <begin position="13"/>
        <end position="208"/>
    </location>
</feature>
<comment type="caution">
    <text evidence="4">The sequence shown here is derived from an EMBL/GenBank/DDBJ whole genome shotgun (WGS) entry which is preliminary data.</text>
</comment>
<name>A0A4R6RRX8_LABRH</name>
<evidence type="ECO:0000259" key="3">
    <source>
        <dbReference type="Pfam" id="PF20270"/>
    </source>
</evidence>
<dbReference type="CDD" id="cd03801">
    <property type="entry name" value="GT4_PimA-like"/>
    <property type="match status" value="1"/>
</dbReference>
<dbReference type="SUPFAM" id="SSF53756">
    <property type="entry name" value="UDP-Glycosyltransferase/glycogen phosphorylase"/>
    <property type="match status" value="1"/>
</dbReference>
<dbReference type="Gene3D" id="3.40.50.2000">
    <property type="entry name" value="Glycogen Phosphorylase B"/>
    <property type="match status" value="1"/>
</dbReference>
<keyword evidence="4" id="KW-0808">Transferase</keyword>
<dbReference type="Pfam" id="PF20706">
    <property type="entry name" value="GT4-conflict"/>
    <property type="match status" value="1"/>
</dbReference>